<name>A0ABU3A8B6_9FLAO</name>
<evidence type="ECO:0000313" key="4">
    <source>
        <dbReference type="EMBL" id="MDT0606432.1"/>
    </source>
</evidence>
<protein>
    <submittedName>
        <fullName evidence="4">Sugar phosphate nucleotidyltransferase</fullName>
    </submittedName>
</protein>
<dbReference type="InterPro" id="IPR050065">
    <property type="entry name" value="GlmU-like"/>
</dbReference>
<keyword evidence="2" id="KW-0548">Nucleotidyltransferase</keyword>
<organism evidence="4 5">
    <name type="scientific">Croceitalea rosinachiae</name>
    <dbReference type="NCBI Taxonomy" id="3075596"/>
    <lineage>
        <taxon>Bacteria</taxon>
        <taxon>Pseudomonadati</taxon>
        <taxon>Bacteroidota</taxon>
        <taxon>Flavobacteriia</taxon>
        <taxon>Flavobacteriales</taxon>
        <taxon>Flavobacteriaceae</taxon>
        <taxon>Croceitalea</taxon>
    </lineage>
</organism>
<dbReference type="EMBL" id="JAVRHR010000001">
    <property type="protein sequence ID" value="MDT0606432.1"/>
    <property type="molecule type" value="Genomic_DNA"/>
</dbReference>
<dbReference type="InterPro" id="IPR005835">
    <property type="entry name" value="NTP_transferase_dom"/>
</dbReference>
<dbReference type="InterPro" id="IPR029044">
    <property type="entry name" value="Nucleotide-diphossugar_trans"/>
</dbReference>
<dbReference type="Gene3D" id="3.90.550.10">
    <property type="entry name" value="Spore Coat Polysaccharide Biosynthesis Protein SpsA, Chain A"/>
    <property type="match status" value="1"/>
</dbReference>
<dbReference type="PANTHER" id="PTHR43584">
    <property type="entry name" value="NUCLEOTIDYL TRANSFERASE"/>
    <property type="match status" value="1"/>
</dbReference>
<evidence type="ECO:0000256" key="2">
    <source>
        <dbReference type="ARBA" id="ARBA00022695"/>
    </source>
</evidence>
<keyword evidence="1" id="KW-0808">Transferase</keyword>
<evidence type="ECO:0000259" key="3">
    <source>
        <dbReference type="Pfam" id="PF00483"/>
    </source>
</evidence>
<evidence type="ECO:0000256" key="1">
    <source>
        <dbReference type="ARBA" id="ARBA00022679"/>
    </source>
</evidence>
<dbReference type="PANTHER" id="PTHR43584:SF8">
    <property type="entry name" value="N-ACETYLMURAMATE ALPHA-1-PHOSPHATE URIDYLYLTRANSFERASE"/>
    <property type="match status" value="1"/>
</dbReference>
<dbReference type="SUPFAM" id="SSF53448">
    <property type="entry name" value="Nucleotide-diphospho-sugar transferases"/>
    <property type="match status" value="1"/>
</dbReference>
<dbReference type="Pfam" id="PF00483">
    <property type="entry name" value="NTP_transferase"/>
    <property type="match status" value="1"/>
</dbReference>
<sequence>MNQNLIILAGGVSSRMKKQSERQNLSSKTIQQANTRSKGLIEIGDGNIPFLHYLVNNAKMAGYLNIYMVIGENDTLFQEVYGKKERENNFKGLIISFVRQYIPDGRVKPFGTADGVFQALEQYPTLRSSMFTVCNCDNLYSKNILAALRKTKAPNALAGYDRDSLKYTTERIARFALMKVGQDNSLIDIIEKPSDEEVLNYYDTEEKLRVSMNIFRFNGDLFYPFLQNCPVHPQRNEKELPTALLNMVNEIPRSVEVIPISEHVIDLTSKEDIATVNEYLKKHYPNGLDWK</sequence>
<comment type="caution">
    <text evidence="4">The sequence shown here is derived from an EMBL/GenBank/DDBJ whole genome shotgun (WGS) entry which is preliminary data.</text>
</comment>
<dbReference type="RefSeq" id="WP_311349986.1">
    <property type="nucleotide sequence ID" value="NZ_JAVRHR010000001.1"/>
</dbReference>
<proteinExistence type="predicted"/>
<evidence type="ECO:0000313" key="5">
    <source>
        <dbReference type="Proteomes" id="UP001255246"/>
    </source>
</evidence>
<accession>A0ABU3A8B6</accession>
<feature type="domain" description="Nucleotidyl transferase" evidence="3">
    <location>
        <begin position="34"/>
        <end position="259"/>
    </location>
</feature>
<keyword evidence="5" id="KW-1185">Reference proteome</keyword>
<dbReference type="Proteomes" id="UP001255246">
    <property type="component" value="Unassembled WGS sequence"/>
</dbReference>
<reference evidence="4 5" key="1">
    <citation type="submission" date="2023-09" db="EMBL/GenBank/DDBJ databases">
        <authorList>
            <person name="Rey-Velasco X."/>
        </authorList>
    </citation>
    <scope>NUCLEOTIDE SEQUENCE [LARGE SCALE GENOMIC DNA]</scope>
    <source>
        <strain evidence="4 5">F388</strain>
    </source>
</reference>
<gene>
    <name evidence="4" type="ORF">RM706_05305</name>
</gene>